<dbReference type="PANTHER" id="PTHR21248:SF22">
    <property type="entry name" value="PHOSPHOLIPASE D"/>
    <property type="match status" value="1"/>
</dbReference>
<dbReference type="eggNOG" id="COG1502">
    <property type="taxonomic scope" value="Bacteria"/>
</dbReference>
<dbReference type="STRING" id="641491.DND132_0284"/>
<keyword evidence="2" id="KW-1003">Cell membrane</keyword>
<evidence type="ECO:0000313" key="15">
    <source>
        <dbReference type="EMBL" id="EGB13501.1"/>
    </source>
</evidence>
<dbReference type="InterPro" id="IPR022924">
    <property type="entry name" value="Cardiolipin_synthase"/>
</dbReference>
<keyword evidence="16" id="KW-1185">Reference proteome</keyword>
<dbReference type="AlphaFoldDB" id="F0JED8"/>
<evidence type="ECO:0000256" key="5">
    <source>
        <dbReference type="ARBA" id="ARBA00022692"/>
    </source>
</evidence>
<accession>F0JED8</accession>
<gene>
    <name evidence="15" type="ORF">DND132_0284</name>
</gene>
<keyword evidence="3" id="KW-0444">Lipid biosynthesis</keyword>
<dbReference type="EMBL" id="CP003220">
    <property type="protein sequence ID" value="EGB13501.1"/>
    <property type="molecule type" value="Genomic_DNA"/>
</dbReference>
<dbReference type="GO" id="GO:0005886">
    <property type="term" value="C:plasma membrane"/>
    <property type="evidence" value="ECO:0007669"/>
    <property type="project" value="UniProtKB-SubCell"/>
</dbReference>
<evidence type="ECO:0000256" key="10">
    <source>
        <dbReference type="ARBA" id="ARBA00023209"/>
    </source>
</evidence>
<evidence type="ECO:0000313" key="16">
    <source>
        <dbReference type="Proteomes" id="UP000007845"/>
    </source>
</evidence>
<dbReference type="CDD" id="cd09155">
    <property type="entry name" value="PLDc_PaCLS_like_1"/>
    <property type="match status" value="1"/>
</dbReference>
<reference evidence="15 16" key="1">
    <citation type="journal article" date="2011" name="J. Bacteriol.">
        <title>Genome sequence of the mercury-methylating strain Desulfovibrio desulfuricans ND132.</title>
        <authorList>
            <person name="Brown S.D."/>
            <person name="Gilmour C.C."/>
            <person name="Kucken A.M."/>
            <person name="Wall J.D."/>
            <person name="Elias D.A."/>
            <person name="Brandt C.C."/>
            <person name="Podar M."/>
            <person name="Chertkov O."/>
            <person name="Held B."/>
            <person name="Bruce D.C."/>
            <person name="Detter J.C."/>
            <person name="Tapia R."/>
            <person name="Han C.S."/>
            <person name="Goodwin L.A."/>
            <person name="Cheng J.F."/>
            <person name="Pitluck S."/>
            <person name="Woyke T."/>
            <person name="Mikhailova N."/>
            <person name="Ivanova N.N."/>
            <person name="Han J."/>
            <person name="Lucas S."/>
            <person name="Lapidus A.L."/>
            <person name="Land M.L."/>
            <person name="Hauser L.J."/>
            <person name="Palumbo A.V."/>
        </authorList>
    </citation>
    <scope>NUCLEOTIDE SEQUENCE [LARGE SCALE GENOMIC DNA]</scope>
    <source>
        <strain evidence="15 16">ND132</strain>
    </source>
</reference>
<dbReference type="PANTHER" id="PTHR21248">
    <property type="entry name" value="CARDIOLIPIN SYNTHASE"/>
    <property type="match status" value="1"/>
</dbReference>
<evidence type="ECO:0000256" key="4">
    <source>
        <dbReference type="ARBA" id="ARBA00022679"/>
    </source>
</evidence>
<dbReference type="Proteomes" id="UP000007845">
    <property type="component" value="Chromosome"/>
</dbReference>
<dbReference type="GO" id="GO:0032049">
    <property type="term" value="P:cardiolipin biosynthetic process"/>
    <property type="evidence" value="ECO:0007669"/>
    <property type="project" value="UniProtKB-UniRule"/>
</dbReference>
<keyword evidence="7 13" id="KW-1133">Transmembrane helix</keyword>
<evidence type="ECO:0000256" key="9">
    <source>
        <dbReference type="ARBA" id="ARBA00023136"/>
    </source>
</evidence>
<dbReference type="Gene3D" id="3.30.870.10">
    <property type="entry name" value="Endonuclease Chain A"/>
    <property type="match status" value="2"/>
</dbReference>
<feature type="domain" description="PLD phosphodiesterase" evidence="14">
    <location>
        <begin position="223"/>
        <end position="250"/>
    </location>
</feature>
<feature type="transmembrane region" description="Helical" evidence="13">
    <location>
        <begin position="44"/>
        <end position="65"/>
    </location>
</feature>
<evidence type="ECO:0000256" key="2">
    <source>
        <dbReference type="ARBA" id="ARBA00022475"/>
    </source>
</evidence>
<sequence>MMIMESLETSFLLGLASLLYSAMEITGIVTAVIAVRETRTPQGAVAWAISLVTFPIISLPLYWIFGRSKFHGYVDAMRTGRAEFQRRIGRNHDVPRVTPLSERLFPHSPHTVFETLAESPFLGGNDMELLVDGPATFKAIFAAVEGAERYVLIQFYIVHDDDLGREFGELLVSKAREGVHIRFLYDELGSYKTPAAYWDTLRAAGIEAFPFHTTRGPGNRFQLNFRNHRKIVVVDGHTAFIGGHNVGTEYLGHKDNGYGGWRDTHARISGPAVLPIQVCFGKDWYWATSEIPELDLSMPAKRGSAEVLALPTGPVDPLENCSLMFIQAIASAKKRFWIASPYFVPDTSVMKALQMASMRGVDVRIMLPRKPDHLLVYLAGFACLKELNCPGIRVFRYDDGFLHQKVFLADDVLAGVGTANLDNRSFRLNFEITMLIEEPGFCKDVETMFLNDFNHCVETGLTEYDEKNILHQTIIRFARLLSPIL</sequence>
<organism evidence="15 16">
    <name type="scientific">Pseudodesulfovibrio mercurii</name>
    <dbReference type="NCBI Taxonomy" id="641491"/>
    <lineage>
        <taxon>Bacteria</taxon>
        <taxon>Pseudomonadati</taxon>
        <taxon>Thermodesulfobacteriota</taxon>
        <taxon>Desulfovibrionia</taxon>
        <taxon>Desulfovibrionales</taxon>
        <taxon>Desulfovibrionaceae</taxon>
    </lineage>
</organism>
<dbReference type="NCBIfam" id="TIGR04265">
    <property type="entry name" value="bac_cardiolipin"/>
    <property type="match status" value="1"/>
</dbReference>
<evidence type="ECO:0000256" key="7">
    <source>
        <dbReference type="ARBA" id="ARBA00022989"/>
    </source>
</evidence>
<keyword evidence="4" id="KW-0808">Transferase</keyword>
<dbReference type="SMART" id="SM00155">
    <property type="entry name" value="PLDc"/>
    <property type="match status" value="2"/>
</dbReference>
<name>F0JED8_9BACT</name>
<keyword evidence="11" id="KW-1208">Phospholipid metabolism</keyword>
<dbReference type="PROSITE" id="PS50035">
    <property type="entry name" value="PLD"/>
    <property type="match status" value="2"/>
</dbReference>
<dbReference type="InterPro" id="IPR001736">
    <property type="entry name" value="PLipase_D/transphosphatidylase"/>
</dbReference>
<evidence type="ECO:0000256" key="11">
    <source>
        <dbReference type="ARBA" id="ARBA00023264"/>
    </source>
</evidence>
<evidence type="ECO:0000256" key="6">
    <source>
        <dbReference type="ARBA" id="ARBA00022737"/>
    </source>
</evidence>
<dbReference type="InterPro" id="IPR027379">
    <property type="entry name" value="CLS_N"/>
</dbReference>
<keyword evidence="9 13" id="KW-0472">Membrane</keyword>
<proteinExistence type="predicted"/>
<dbReference type="GO" id="GO:0008808">
    <property type="term" value="F:cardiolipin synthase activity"/>
    <property type="evidence" value="ECO:0007669"/>
    <property type="project" value="UniProtKB-UniRule"/>
</dbReference>
<keyword evidence="5 13" id="KW-0812">Transmembrane</keyword>
<dbReference type="KEGG" id="ddn:DND132_0284"/>
<comment type="subcellular location">
    <subcellularLocation>
        <location evidence="1">Cell membrane</location>
        <topology evidence="1">Multi-pass membrane protein</topology>
    </subcellularLocation>
</comment>
<evidence type="ECO:0000256" key="13">
    <source>
        <dbReference type="SAM" id="Phobius"/>
    </source>
</evidence>
<evidence type="ECO:0000256" key="12">
    <source>
        <dbReference type="NCBIfam" id="TIGR04265"/>
    </source>
</evidence>
<feature type="domain" description="PLD phosphodiesterase" evidence="14">
    <location>
        <begin position="398"/>
        <end position="425"/>
    </location>
</feature>
<dbReference type="SUPFAM" id="SSF56024">
    <property type="entry name" value="Phospholipase D/nuclease"/>
    <property type="match status" value="2"/>
</dbReference>
<dbReference type="Pfam" id="PF13091">
    <property type="entry name" value="PLDc_2"/>
    <property type="match status" value="2"/>
</dbReference>
<protein>
    <recommendedName>
        <fullName evidence="12">Cardiolipin synthase</fullName>
        <ecNumber evidence="12">2.7.8.-</ecNumber>
    </recommendedName>
</protein>
<dbReference type="RefSeq" id="WP_014320929.1">
    <property type="nucleotide sequence ID" value="NC_016803.1"/>
</dbReference>
<dbReference type="HOGENOM" id="CLU_038053_1_0_7"/>
<dbReference type="InterPro" id="IPR025202">
    <property type="entry name" value="PLD-like_dom"/>
</dbReference>
<evidence type="ECO:0000256" key="8">
    <source>
        <dbReference type="ARBA" id="ARBA00023098"/>
    </source>
</evidence>
<dbReference type="EC" id="2.7.8.-" evidence="12"/>
<dbReference type="Pfam" id="PF13396">
    <property type="entry name" value="PLDc_N"/>
    <property type="match status" value="1"/>
</dbReference>
<evidence type="ECO:0000259" key="14">
    <source>
        <dbReference type="PROSITE" id="PS50035"/>
    </source>
</evidence>
<keyword evidence="6" id="KW-0677">Repeat</keyword>
<evidence type="ECO:0000256" key="1">
    <source>
        <dbReference type="ARBA" id="ARBA00004651"/>
    </source>
</evidence>
<evidence type="ECO:0000256" key="3">
    <source>
        <dbReference type="ARBA" id="ARBA00022516"/>
    </source>
</evidence>
<keyword evidence="10" id="KW-0594">Phospholipid biosynthesis</keyword>
<keyword evidence="8" id="KW-0443">Lipid metabolism</keyword>